<sequence>MRIPRNIIGAEARRDVAVDKLDQWKADTWRVKREKKLARKTEYVGDGDARISRLVSTVLVRSVLKCVTVLRHPAAGPMPHVMAPGPQPKPSPARLNLRETVILVFN</sequence>
<keyword evidence="2" id="KW-1185">Reference proteome</keyword>
<accession>A0AAP0EXX9</accession>
<evidence type="ECO:0000313" key="2">
    <source>
        <dbReference type="Proteomes" id="UP001419268"/>
    </source>
</evidence>
<organism evidence="1 2">
    <name type="scientific">Stephania cephalantha</name>
    <dbReference type="NCBI Taxonomy" id="152367"/>
    <lineage>
        <taxon>Eukaryota</taxon>
        <taxon>Viridiplantae</taxon>
        <taxon>Streptophyta</taxon>
        <taxon>Embryophyta</taxon>
        <taxon>Tracheophyta</taxon>
        <taxon>Spermatophyta</taxon>
        <taxon>Magnoliopsida</taxon>
        <taxon>Ranunculales</taxon>
        <taxon>Menispermaceae</taxon>
        <taxon>Menispermoideae</taxon>
        <taxon>Cissampelideae</taxon>
        <taxon>Stephania</taxon>
    </lineage>
</organism>
<protein>
    <submittedName>
        <fullName evidence="1">Uncharacterized protein</fullName>
    </submittedName>
</protein>
<gene>
    <name evidence="1" type="ORF">Scep_024789</name>
</gene>
<dbReference type="Proteomes" id="UP001419268">
    <property type="component" value="Unassembled WGS sequence"/>
</dbReference>
<reference evidence="1 2" key="1">
    <citation type="submission" date="2024-01" db="EMBL/GenBank/DDBJ databases">
        <title>Genome assemblies of Stephania.</title>
        <authorList>
            <person name="Yang L."/>
        </authorList>
    </citation>
    <scope>NUCLEOTIDE SEQUENCE [LARGE SCALE GENOMIC DNA]</scope>
    <source>
        <strain evidence="1">JXDWG</strain>
        <tissue evidence="1">Leaf</tissue>
    </source>
</reference>
<proteinExistence type="predicted"/>
<evidence type="ECO:0000313" key="1">
    <source>
        <dbReference type="EMBL" id="KAK9101359.1"/>
    </source>
</evidence>
<dbReference type="EMBL" id="JBBNAG010000010">
    <property type="protein sequence ID" value="KAK9101359.1"/>
    <property type="molecule type" value="Genomic_DNA"/>
</dbReference>
<dbReference type="AlphaFoldDB" id="A0AAP0EXX9"/>
<comment type="caution">
    <text evidence="1">The sequence shown here is derived from an EMBL/GenBank/DDBJ whole genome shotgun (WGS) entry which is preliminary data.</text>
</comment>
<name>A0AAP0EXX9_9MAGN</name>